<feature type="domain" description="No apical meristem-associated C-terminal" evidence="2">
    <location>
        <begin position="221"/>
        <end position="353"/>
    </location>
</feature>
<dbReference type="Pfam" id="PF14303">
    <property type="entry name" value="NAM-associated"/>
    <property type="match status" value="1"/>
</dbReference>
<dbReference type="Proteomes" id="UP001324115">
    <property type="component" value="Unassembled WGS sequence"/>
</dbReference>
<feature type="transmembrane region" description="Helical" evidence="1">
    <location>
        <begin position="20"/>
        <end position="41"/>
    </location>
</feature>
<dbReference type="AlphaFoldDB" id="A0AAN7I4X3"/>
<evidence type="ECO:0000256" key="1">
    <source>
        <dbReference type="SAM" id="Phobius"/>
    </source>
</evidence>
<dbReference type="PANTHER" id="PTHR45125">
    <property type="entry name" value="F21J9.4-RELATED"/>
    <property type="match status" value="1"/>
</dbReference>
<sequence length="380" mass="43833">MDPKRSLIPTTRLVLFRLWVWLWVWFYFPIVIGVGVGIWVVVVISDCGSGYGSALWSYWSYSIWALVLLCLGALVLLVLLVYRRTGLTLFGRTVLLVLLVYRRTGLTLFGRYYFIDSPYSVEEDKLLVAAWLNTSVDPVYGNEQHKTTFYGKVAKYFMDHKTDSTRSVASLTTQWGTINRETVKFVVSLAKIEAKNESGTTAHDKIEKAKELFKEIHGSVFQFEHCWLILKDYTKWASTMPRGDSRKEMPQTPNLIDQGVGVDGIMDFERPIGRKAEKANRKRKDDGKDIATEYLKKKMKVLEEGCVAEKERVHIKAEKFRLQELKENERIMMLDTSGTNEDQKIFMMDSKRKSLQNKDQVIRWVDGVGDVLFQPYFGSN</sequence>
<dbReference type="InterPro" id="IPR029466">
    <property type="entry name" value="NAM-associated_C"/>
</dbReference>
<evidence type="ECO:0000313" key="3">
    <source>
        <dbReference type="EMBL" id="KAK4538957.1"/>
    </source>
</evidence>
<feature type="transmembrane region" description="Helical" evidence="1">
    <location>
        <begin position="61"/>
        <end position="82"/>
    </location>
</feature>
<accession>A0AAN7I4X3</accession>
<comment type="caution">
    <text evidence="3">The sequence shown here is derived from an EMBL/GenBank/DDBJ whole genome shotgun (WGS) entry which is preliminary data.</text>
</comment>
<evidence type="ECO:0000259" key="2">
    <source>
        <dbReference type="Pfam" id="PF14303"/>
    </source>
</evidence>
<protein>
    <recommendedName>
        <fullName evidence="2">No apical meristem-associated C-terminal domain-containing protein</fullName>
    </recommendedName>
</protein>
<gene>
    <name evidence="3" type="ORF">RGQ29_032108</name>
</gene>
<reference evidence="3 4" key="1">
    <citation type="journal article" date="2023" name="G3 (Bethesda)">
        <title>A haplotype-resolved chromosome-scale genome for Quercus rubra L. provides insights into the genetics of adaptive traits for red oak species.</title>
        <authorList>
            <person name="Kapoor B."/>
            <person name="Jenkins J."/>
            <person name="Schmutz J."/>
            <person name="Zhebentyayeva T."/>
            <person name="Kuelheim C."/>
            <person name="Coggeshall M."/>
            <person name="Heim C."/>
            <person name="Lasky J.R."/>
            <person name="Leites L."/>
            <person name="Islam-Faridi N."/>
            <person name="Romero-Severson J."/>
            <person name="DeLeo V.L."/>
            <person name="Lucas S.M."/>
            <person name="Lazic D."/>
            <person name="Gailing O."/>
            <person name="Carlson J."/>
            <person name="Staton M."/>
        </authorList>
    </citation>
    <scope>NUCLEOTIDE SEQUENCE [LARGE SCALE GENOMIC DNA]</scope>
    <source>
        <strain evidence="3">Pseudo-F2</strain>
    </source>
</reference>
<proteinExistence type="predicted"/>
<dbReference type="EMBL" id="JAXUIC010000670">
    <property type="protein sequence ID" value="KAK4538957.1"/>
    <property type="molecule type" value="Genomic_DNA"/>
</dbReference>
<dbReference type="PANTHER" id="PTHR45125:SF3">
    <property type="entry name" value="NO-APICAL-MERISTEM-ASSOCIATED CARBOXY-TERMINAL DOMAIN PROTEIN"/>
    <property type="match status" value="1"/>
</dbReference>
<feature type="transmembrane region" description="Helical" evidence="1">
    <location>
        <begin position="94"/>
        <end position="114"/>
    </location>
</feature>
<keyword evidence="4" id="KW-1185">Reference proteome</keyword>
<evidence type="ECO:0000313" key="4">
    <source>
        <dbReference type="Proteomes" id="UP001324115"/>
    </source>
</evidence>
<organism evidence="3 4">
    <name type="scientific">Quercus rubra</name>
    <name type="common">Northern red oak</name>
    <name type="synonym">Quercus borealis</name>
    <dbReference type="NCBI Taxonomy" id="3512"/>
    <lineage>
        <taxon>Eukaryota</taxon>
        <taxon>Viridiplantae</taxon>
        <taxon>Streptophyta</taxon>
        <taxon>Embryophyta</taxon>
        <taxon>Tracheophyta</taxon>
        <taxon>Spermatophyta</taxon>
        <taxon>Magnoliopsida</taxon>
        <taxon>eudicotyledons</taxon>
        <taxon>Gunneridae</taxon>
        <taxon>Pentapetalae</taxon>
        <taxon>rosids</taxon>
        <taxon>fabids</taxon>
        <taxon>Fagales</taxon>
        <taxon>Fagaceae</taxon>
        <taxon>Quercus</taxon>
    </lineage>
</organism>
<keyword evidence="1" id="KW-1133">Transmembrane helix</keyword>
<name>A0AAN7I4X3_QUERU</name>
<keyword evidence="1" id="KW-0812">Transmembrane</keyword>
<keyword evidence="1" id="KW-0472">Membrane</keyword>